<gene>
    <name evidence="1" type="ORF">OEG84_14810</name>
</gene>
<name>A0ABT3ZCA6_9HYPH</name>
<reference evidence="1" key="1">
    <citation type="submission" date="2022-10" db="EMBL/GenBank/DDBJ databases">
        <title>Hoeflea sp. G2-23, isolated from marine algae.</title>
        <authorList>
            <person name="Kristyanto S."/>
            <person name="Kim J.M."/>
            <person name="Jeon C.O."/>
        </authorList>
    </citation>
    <scope>NUCLEOTIDE SEQUENCE</scope>
    <source>
        <strain evidence="1">G2-23</strain>
    </source>
</reference>
<evidence type="ECO:0000313" key="2">
    <source>
        <dbReference type="Proteomes" id="UP001073227"/>
    </source>
</evidence>
<proteinExistence type="predicted"/>
<comment type="caution">
    <text evidence="1">The sequence shown here is derived from an EMBL/GenBank/DDBJ whole genome shotgun (WGS) entry which is preliminary data.</text>
</comment>
<organism evidence="1 2">
    <name type="scientific">Hoeflea algicola</name>
    <dbReference type="NCBI Taxonomy" id="2983763"/>
    <lineage>
        <taxon>Bacteria</taxon>
        <taxon>Pseudomonadati</taxon>
        <taxon>Pseudomonadota</taxon>
        <taxon>Alphaproteobacteria</taxon>
        <taxon>Hyphomicrobiales</taxon>
        <taxon>Rhizobiaceae</taxon>
        <taxon>Hoeflea</taxon>
    </lineage>
</organism>
<protein>
    <submittedName>
        <fullName evidence="1">Uncharacterized protein</fullName>
    </submittedName>
</protein>
<keyword evidence="2" id="KW-1185">Reference proteome</keyword>
<evidence type="ECO:0000313" key="1">
    <source>
        <dbReference type="EMBL" id="MCY0148939.1"/>
    </source>
</evidence>
<dbReference type="Proteomes" id="UP001073227">
    <property type="component" value="Unassembled WGS sequence"/>
</dbReference>
<sequence>MTAEAISLEFLAQQAKLNMDEIRLVRKELADMMRLVNANYELTRRIERRQGELRDDVELTVKMELGGSLANIQTSIESHLARIEGAISGVAGRVATLGNKS</sequence>
<dbReference type="RefSeq" id="WP_267654464.1">
    <property type="nucleotide sequence ID" value="NZ_JAOVZR010000001.1"/>
</dbReference>
<accession>A0ABT3ZCA6</accession>
<dbReference type="EMBL" id="JAOVZR010000001">
    <property type="protein sequence ID" value="MCY0148939.1"/>
    <property type="molecule type" value="Genomic_DNA"/>
</dbReference>